<dbReference type="InterPro" id="IPR045847">
    <property type="entry name" value="AIG1-like"/>
</dbReference>
<keyword evidence="5" id="KW-0539">Nucleus</keyword>
<evidence type="ECO:0000256" key="4">
    <source>
        <dbReference type="ARBA" id="ARBA00023163"/>
    </source>
</evidence>
<feature type="domain" description="BHLH" evidence="7">
    <location>
        <begin position="38"/>
        <end position="87"/>
    </location>
</feature>
<comment type="subcellular location">
    <subcellularLocation>
        <location evidence="1">Nucleus</location>
    </subcellularLocation>
</comment>
<dbReference type="GO" id="GO:0003700">
    <property type="term" value="F:DNA-binding transcription factor activity"/>
    <property type="evidence" value="ECO:0007669"/>
    <property type="project" value="InterPro"/>
</dbReference>
<dbReference type="Pfam" id="PF00010">
    <property type="entry name" value="HLH"/>
    <property type="match status" value="1"/>
</dbReference>
<name>A0A5N6RAN2_9ROSI</name>
<evidence type="ECO:0000313" key="9">
    <source>
        <dbReference type="Proteomes" id="UP000327013"/>
    </source>
</evidence>
<evidence type="ECO:0000259" key="7">
    <source>
        <dbReference type="PROSITE" id="PS50888"/>
    </source>
</evidence>
<gene>
    <name evidence="8" type="ORF">FH972_013684</name>
</gene>
<dbReference type="OrthoDB" id="71302at2759"/>
<evidence type="ECO:0000256" key="5">
    <source>
        <dbReference type="ARBA" id="ARBA00023242"/>
    </source>
</evidence>
<evidence type="ECO:0000256" key="1">
    <source>
        <dbReference type="ARBA" id="ARBA00004123"/>
    </source>
</evidence>
<sequence>MLPSQSYHVWDCQKSERVQEPSSAVNLMDGGGDSLMSSASRSHKDAERRRRQRINAHLSTLRTLLPNATKTDKATLLAQVVQHVKELRMQADGVARQDGDACGAGSDGGLFPGESDEATLSYCEVGEKEMKATVCCEDRPGLNLDLARAIRSVRARAVRAEMMTVGGRTKSVVVVKWAGSGAGGQEEVGALERALKAVVENRASGSGLGRAVSGNKRARFYGSFDEGDNAFLLSGL</sequence>
<dbReference type="CDD" id="cd11455">
    <property type="entry name" value="bHLH_AtAIG1_like"/>
    <property type="match status" value="1"/>
</dbReference>
<dbReference type="GO" id="GO:0046983">
    <property type="term" value="F:protein dimerization activity"/>
    <property type="evidence" value="ECO:0007669"/>
    <property type="project" value="InterPro"/>
</dbReference>
<dbReference type="AlphaFoldDB" id="A0A5N6RAN2"/>
<dbReference type="PANTHER" id="PTHR45844:SF16">
    <property type="entry name" value="TRANSCRIPTION FACTOR BHLH30-LIKE"/>
    <property type="match status" value="1"/>
</dbReference>
<dbReference type="InterPro" id="IPR011598">
    <property type="entry name" value="bHLH_dom"/>
</dbReference>
<dbReference type="EMBL" id="CM017325">
    <property type="protein sequence ID" value="KAE8056954.1"/>
    <property type="molecule type" value="Genomic_DNA"/>
</dbReference>
<dbReference type="SMART" id="SM00353">
    <property type="entry name" value="HLH"/>
    <property type="match status" value="1"/>
</dbReference>
<dbReference type="Proteomes" id="UP000327013">
    <property type="component" value="Chromosome 5"/>
</dbReference>
<protein>
    <recommendedName>
        <fullName evidence="7">BHLH domain-containing protein</fullName>
    </recommendedName>
</protein>
<evidence type="ECO:0000256" key="6">
    <source>
        <dbReference type="SAM" id="MobiDB-lite"/>
    </source>
</evidence>
<evidence type="ECO:0000256" key="2">
    <source>
        <dbReference type="ARBA" id="ARBA00023015"/>
    </source>
</evidence>
<accession>A0A5N6RAN2</accession>
<dbReference type="InterPro" id="IPR036638">
    <property type="entry name" value="HLH_DNA-bd_sf"/>
</dbReference>
<feature type="region of interest" description="Disordered" evidence="6">
    <location>
        <begin position="14"/>
        <end position="48"/>
    </location>
</feature>
<dbReference type="SUPFAM" id="SSF47459">
    <property type="entry name" value="HLH, helix-loop-helix DNA-binding domain"/>
    <property type="match status" value="1"/>
</dbReference>
<keyword evidence="2" id="KW-0805">Transcription regulation</keyword>
<keyword evidence="9" id="KW-1185">Reference proteome</keyword>
<proteinExistence type="predicted"/>
<reference evidence="8 9" key="1">
    <citation type="submission" date="2019-06" db="EMBL/GenBank/DDBJ databases">
        <title>A chromosomal-level reference genome of Carpinus fangiana (Coryloideae, Betulaceae).</title>
        <authorList>
            <person name="Yang X."/>
            <person name="Wang Z."/>
            <person name="Zhang L."/>
            <person name="Hao G."/>
            <person name="Liu J."/>
            <person name="Yang Y."/>
        </authorList>
    </citation>
    <scope>NUCLEOTIDE SEQUENCE [LARGE SCALE GENOMIC DNA]</scope>
    <source>
        <strain evidence="8">Cfa_2016G</strain>
        <tissue evidence="8">Leaf</tissue>
    </source>
</reference>
<dbReference type="GO" id="GO:0005634">
    <property type="term" value="C:nucleus"/>
    <property type="evidence" value="ECO:0007669"/>
    <property type="project" value="UniProtKB-SubCell"/>
</dbReference>
<dbReference type="Gene3D" id="4.10.280.10">
    <property type="entry name" value="Helix-loop-helix DNA-binding domain"/>
    <property type="match status" value="1"/>
</dbReference>
<dbReference type="PROSITE" id="PS50888">
    <property type="entry name" value="BHLH"/>
    <property type="match status" value="1"/>
</dbReference>
<keyword evidence="3" id="KW-0238">DNA-binding</keyword>
<dbReference type="PANTHER" id="PTHR45844">
    <property type="entry name" value="TRANSCRIPTION FACTOR BHLH30"/>
    <property type="match status" value="1"/>
</dbReference>
<organism evidence="8 9">
    <name type="scientific">Carpinus fangiana</name>
    <dbReference type="NCBI Taxonomy" id="176857"/>
    <lineage>
        <taxon>Eukaryota</taxon>
        <taxon>Viridiplantae</taxon>
        <taxon>Streptophyta</taxon>
        <taxon>Embryophyta</taxon>
        <taxon>Tracheophyta</taxon>
        <taxon>Spermatophyta</taxon>
        <taxon>Magnoliopsida</taxon>
        <taxon>eudicotyledons</taxon>
        <taxon>Gunneridae</taxon>
        <taxon>Pentapetalae</taxon>
        <taxon>rosids</taxon>
        <taxon>fabids</taxon>
        <taxon>Fagales</taxon>
        <taxon>Betulaceae</taxon>
        <taxon>Carpinus</taxon>
    </lineage>
</organism>
<evidence type="ECO:0000256" key="3">
    <source>
        <dbReference type="ARBA" id="ARBA00023125"/>
    </source>
</evidence>
<evidence type="ECO:0000313" key="8">
    <source>
        <dbReference type="EMBL" id="KAE8056954.1"/>
    </source>
</evidence>
<dbReference type="GO" id="GO:0003677">
    <property type="term" value="F:DNA binding"/>
    <property type="evidence" value="ECO:0007669"/>
    <property type="project" value="UniProtKB-KW"/>
</dbReference>
<keyword evidence="4" id="KW-0804">Transcription</keyword>